<comment type="pathway">
    <text evidence="1">Lipid metabolism.</text>
</comment>
<dbReference type="Proteomes" id="UP000575898">
    <property type="component" value="Unassembled WGS sequence"/>
</dbReference>
<evidence type="ECO:0000256" key="2">
    <source>
        <dbReference type="ARBA" id="ARBA00022679"/>
    </source>
</evidence>
<dbReference type="PANTHER" id="PTHR10434:SF40">
    <property type="entry name" value="1-ACYL-SN-GLYCEROL-3-PHOSPHATE ACYLTRANSFERASE"/>
    <property type="match status" value="1"/>
</dbReference>
<evidence type="ECO:0000259" key="6">
    <source>
        <dbReference type="SMART" id="SM00563"/>
    </source>
</evidence>
<dbReference type="GO" id="GO:0003841">
    <property type="term" value="F:1-acylglycerol-3-phosphate O-acyltransferase activity"/>
    <property type="evidence" value="ECO:0007669"/>
    <property type="project" value="UniProtKB-EC"/>
</dbReference>
<dbReference type="PANTHER" id="PTHR10434">
    <property type="entry name" value="1-ACYL-SN-GLYCEROL-3-PHOSPHATE ACYLTRANSFERASE"/>
    <property type="match status" value="1"/>
</dbReference>
<protein>
    <submittedName>
        <fullName evidence="7">1-acyl-sn-glycerol-3-phosphate acyltransferase</fullName>
        <ecNumber evidence="7">2.3.1.51</ecNumber>
    </submittedName>
</protein>
<evidence type="ECO:0000256" key="4">
    <source>
        <dbReference type="SAM" id="MobiDB-lite"/>
    </source>
</evidence>
<accession>A0A840MIJ7</accession>
<name>A0A840MIJ7_9PROT</name>
<dbReference type="EC" id="2.3.1.51" evidence="7"/>
<keyword evidence="3 7" id="KW-0012">Acyltransferase</keyword>
<evidence type="ECO:0000256" key="5">
    <source>
        <dbReference type="SAM" id="Phobius"/>
    </source>
</evidence>
<evidence type="ECO:0000313" key="7">
    <source>
        <dbReference type="EMBL" id="MBB5019034.1"/>
    </source>
</evidence>
<dbReference type="SMART" id="SM00563">
    <property type="entry name" value="PlsC"/>
    <property type="match status" value="1"/>
</dbReference>
<dbReference type="CDD" id="cd07989">
    <property type="entry name" value="LPLAT_AGPAT-like"/>
    <property type="match status" value="1"/>
</dbReference>
<gene>
    <name evidence="7" type="ORF">HNQ59_002332</name>
</gene>
<dbReference type="InterPro" id="IPR002123">
    <property type="entry name" value="Plipid/glycerol_acylTrfase"/>
</dbReference>
<proteinExistence type="predicted"/>
<organism evidence="7 8">
    <name type="scientific">Chitinivorax tropicus</name>
    <dbReference type="NCBI Taxonomy" id="714531"/>
    <lineage>
        <taxon>Bacteria</taxon>
        <taxon>Pseudomonadati</taxon>
        <taxon>Pseudomonadota</taxon>
        <taxon>Betaproteobacteria</taxon>
        <taxon>Chitinivorax</taxon>
    </lineage>
</organism>
<dbReference type="AlphaFoldDB" id="A0A840MIJ7"/>
<dbReference type="RefSeq" id="WP_246490964.1">
    <property type="nucleotide sequence ID" value="NZ_JACHHY010000013.1"/>
</dbReference>
<dbReference type="GO" id="GO:0006654">
    <property type="term" value="P:phosphatidic acid biosynthetic process"/>
    <property type="evidence" value="ECO:0007669"/>
    <property type="project" value="TreeGrafter"/>
</dbReference>
<feature type="transmembrane region" description="Helical" evidence="5">
    <location>
        <begin position="7"/>
        <end position="29"/>
    </location>
</feature>
<dbReference type="SUPFAM" id="SSF69593">
    <property type="entry name" value="Glycerol-3-phosphate (1)-acyltransferase"/>
    <property type="match status" value="1"/>
</dbReference>
<evidence type="ECO:0000256" key="3">
    <source>
        <dbReference type="ARBA" id="ARBA00023315"/>
    </source>
</evidence>
<dbReference type="Pfam" id="PF01553">
    <property type="entry name" value="Acyltransferase"/>
    <property type="match status" value="1"/>
</dbReference>
<evidence type="ECO:0000313" key="8">
    <source>
        <dbReference type="Proteomes" id="UP000575898"/>
    </source>
</evidence>
<keyword evidence="5" id="KW-1133">Transmembrane helix</keyword>
<keyword evidence="2 7" id="KW-0808">Transferase</keyword>
<keyword evidence="8" id="KW-1185">Reference proteome</keyword>
<dbReference type="EMBL" id="JACHHY010000013">
    <property type="protein sequence ID" value="MBB5019034.1"/>
    <property type="molecule type" value="Genomic_DNA"/>
</dbReference>
<feature type="domain" description="Phospholipid/glycerol acyltransferase" evidence="6">
    <location>
        <begin position="72"/>
        <end position="186"/>
    </location>
</feature>
<evidence type="ECO:0000256" key="1">
    <source>
        <dbReference type="ARBA" id="ARBA00005189"/>
    </source>
</evidence>
<feature type="region of interest" description="Disordered" evidence="4">
    <location>
        <begin position="236"/>
        <end position="258"/>
    </location>
</feature>
<keyword evidence="5" id="KW-0472">Membrane</keyword>
<feature type="compositionally biased region" description="Polar residues" evidence="4">
    <location>
        <begin position="243"/>
        <end position="258"/>
    </location>
</feature>
<sequence length="258" mass="29150">MKVWLRSLLFLLILLIITPIFALIALLVLPLPPLRRYRIVTGWSRLYTWFGVHLCGVRYRVEGLENLPDTPCIIYSKHQSAWETVVFQAIFPPQVWVAKRELAWVPFFGWGLATLSPILINRSDRRKANQQLIDQGRDRLAKGFWIVIFPEGSRVPAGKQREFKHGGARLAHDLNVPILPVALNSGEFWPKNSLWRFPGEITVSIGPAIHPAGHTIQSLTNAGQGWINHEMPRISGIGPCHPRNQSNLANTPSRATVD</sequence>
<reference evidence="7 8" key="1">
    <citation type="submission" date="2020-08" db="EMBL/GenBank/DDBJ databases">
        <title>Genomic Encyclopedia of Type Strains, Phase IV (KMG-IV): sequencing the most valuable type-strain genomes for metagenomic binning, comparative biology and taxonomic classification.</title>
        <authorList>
            <person name="Goeker M."/>
        </authorList>
    </citation>
    <scope>NUCLEOTIDE SEQUENCE [LARGE SCALE GENOMIC DNA]</scope>
    <source>
        <strain evidence="7 8">DSM 27165</strain>
    </source>
</reference>
<comment type="caution">
    <text evidence="7">The sequence shown here is derived from an EMBL/GenBank/DDBJ whole genome shotgun (WGS) entry which is preliminary data.</text>
</comment>
<keyword evidence="5" id="KW-0812">Transmembrane</keyword>